<protein>
    <recommendedName>
        <fullName evidence="11">SID1 transmembrane family member 2</fullName>
    </recommendedName>
</protein>
<feature type="non-terminal residue" evidence="9">
    <location>
        <position position="624"/>
    </location>
</feature>
<evidence type="ECO:0000256" key="7">
    <source>
        <dbReference type="ARBA" id="ARBA00023180"/>
    </source>
</evidence>
<dbReference type="GO" id="GO:0003725">
    <property type="term" value="F:double-stranded RNA binding"/>
    <property type="evidence" value="ECO:0007669"/>
    <property type="project" value="TreeGrafter"/>
</dbReference>
<feature type="non-terminal residue" evidence="9">
    <location>
        <position position="1"/>
    </location>
</feature>
<evidence type="ECO:0000256" key="8">
    <source>
        <dbReference type="SAM" id="Phobius"/>
    </source>
</evidence>
<accession>A0AAU9WZ93</accession>
<dbReference type="Proteomes" id="UP001159428">
    <property type="component" value="Unassembled WGS sequence"/>
</dbReference>
<feature type="transmembrane region" description="Helical" evidence="8">
    <location>
        <begin position="447"/>
        <end position="464"/>
    </location>
</feature>
<dbReference type="InterPro" id="IPR025958">
    <property type="entry name" value="SID1_TM_fam"/>
</dbReference>
<feature type="transmembrane region" description="Helical" evidence="8">
    <location>
        <begin position="411"/>
        <end position="435"/>
    </location>
</feature>
<evidence type="ECO:0000256" key="2">
    <source>
        <dbReference type="ARBA" id="ARBA00006618"/>
    </source>
</evidence>
<evidence type="ECO:0000256" key="5">
    <source>
        <dbReference type="ARBA" id="ARBA00022989"/>
    </source>
</evidence>
<gene>
    <name evidence="9" type="ORF">PMEA_00014438</name>
</gene>
<feature type="transmembrane region" description="Helical" evidence="8">
    <location>
        <begin position="600"/>
        <end position="619"/>
    </location>
</feature>
<evidence type="ECO:0000256" key="4">
    <source>
        <dbReference type="ARBA" id="ARBA00022729"/>
    </source>
</evidence>
<feature type="transmembrane region" description="Helical" evidence="8">
    <location>
        <begin position="545"/>
        <end position="567"/>
    </location>
</feature>
<dbReference type="AlphaFoldDB" id="A0AAU9WZ93"/>
<dbReference type="EMBL" id="CALNXJ010000025">
    <property type="protein sequence ID" value="CAH3130982.1"/>
    <property type="molecule type" value="Genomic_DNA"/>
</dbReference>
<keyword evidence="7" id="KW-0325">Glycoprotein</keyword>
<keyword evidence="6 8" id="KW-0472">Membrane</keyword>
<keyword evidence="10" id="KW-1185">Reference proteome</keyword>
<feature type="transmembrane region" description="Helical" evidence="8">
    <location>
        <begin position="201"/>
        <end position="227"/>
    </location>
</feature>
<feature type="transmembrane region" description="Helical" evidence="8">
    <location>
        <begin position="516"/>
        <end position="533"/>
    </location>
</feature>
<dbReference type="GO" id="GO:0005886">
    <property type="term" value="C:plasma membrane"/>
    <property type="evidence" value="ECO:0007669"/>
    <property type="project" value="TreeGrafter"/>
</dbReference>
<dbReference type="GO" id="GO:0005764">
    <property type="term" value="C:lysosome"/>
    <property type="evidence" value="ECO:0007669"/>
    <property type="project" value="TreeGrafter"/>
</dbReference>
<keyword evidence="3 8" id="KW-0812">Transmembrane</keyword>
<reference evidence="9 10" key="1">
    <citation type="submission" date="2022-05" db="EMBL/GenBank/DDBJ databases">
        <authorList>
            <consortium name="Genoscope - CEA"/>
            <person name="William W."/>
        </authorList>
    </citation>
    <scope>NUCLEOTIDE SEQUENCE [LARGE SCALE GENOMIC DNA]</scope>
</reference>
<dbReference type="PANTHER" id="PTHR12185:SF14">
    <property type="entry name" value="CHOLESTEROL UPTAKE PROTEIN 1"/>
    <property type="match status" value="1"/>
</dbReference>
<dbReference type="GO" id="GO:0051033">
    <property type="term" value="F:RNA transmembrane transporter activity"/>
    <property type="evidence" value="ECO:0007669"/>
    <property type="project" value="TreeGrafter"/>
</dbReference>
<keyword evidence="5 8" id="KW-1133">Transmembrane helix</keyword>
<name>A0AAU9WZ93_9CNID</name>
<evidence type="ECO:0008006" key="11">
    <source>
        <dbReference type="Google" id="ProtNLM"/>
    </source>
</evidence>
<proteinExistence type="inferred from homology"/>
<sequence>GFLHVSLYQQGESSPLGYMDVSEPTPVWNTISIFPTGLTNDETTGKKLLSVVGKGSGLSFTVQVAEGASEIALDVPLKVHVQGAKVSVFQFIPPQGISDRQLDITATSQSEVAAYLKVSQNYKDVDVQKDLERIDYRKESLRLSFATKGRITLSRVSIPPLTDSVSGWFIGIGLKNLSGDVKLSESKNVTLKLTRSFDYSYATPICVLFFVSFPVGILVSIFAYFLFEESLTKVKVGEDEQGNNIELKISCCNLWEVIIDHWFSFGPKTYSYITGIVGNVLMVGAFQFVFANWYTMIQEGDRDNCYYNDFCYRVACHDIPFNLMISNLTYILHGLILAVWVLILEAKVNLRCKSRAPHVQGSRLPEHILSCPETNIHHLEGGIPEPKNPMEREERKKKENIFFAKVMKKRYCFSIGYAFSWGLVFEGLFSTLYHFCPSRFTFQFDSAFMFIIAGLTVLLLYNGIEQNRCPSSGNVKHPICGDDYQKNFDVFLFFLGGLILPIGFFMVYLFSDLAQVFLFACIACSVVAILAKAKLCKCECECETFCSLQGLFMGFTFIILVAAFAVFKLLPTTNKTSSPENSRDQNKECVIFGFFDWHDLWHFLSSFALFMGAFVIMFISSKAE</sequence>
<comment type="subcellular location">
    <subcellularLocation>
        <location evidence="1">Membrane</location>
        <topology evidence="1">Multi-pass membrane protein</topology>
    </subcellularLocation>
</comment>
<evidence type="ECO:0000256" key="3">
    <source>
        <dbReference type="ARBA" id="ARBA00022692"/>
    </source>
</evidence>
<feature type="transmembrane region" description="Helical" evidence="8">
    <location>
        <begin position="490"/>
        <end position="510"/>
    </location>
</feature>
<keyword evidence="4" id="KW-0732">Signal</keyword>
<organism evidence="9 10">
    <name type="scientific">Pocillopora meandrina</name>
    <dbReference type="NCBI Taxonomy" id="46732"/>
    <lineage>
        <taxon>Eukaryota</taxon>
        <taxon>Metazoa</taxon>
        <taxon>Cnidaria</taxon>
        <taxon>Anthozoa</taxon>
        <taxon>Hexacorallia</taxon>
        <taxon>Scleractinia</taxon>
        <taxon>Astrocoeniina</taxon>
        <taxon>Pocilloporidae</taxon>
        <taxon>Pocillopora</taxon>
    </lineage>
</organism>
<dbReference type="Pfam" id="PF13965">
    <property type="entry name" value="SID-1_RNA_chan"/>
    <property type="match status" value="2"/>
</dbReference>
<dbReference type="PANTHER" id="PTHR12185">
    <property type="entry name" value="SID1 TRANSMEMBRANE FAMILY MEMEBER"/>
    <property type="match status" value="1"/>
</dbReference>
<evidence type="ECO:0000313" key="10">
    <source>
        <dbReference type="Proteomes" id="UP001159428"/>
    </source>
</evidence>
<comment type="caution">
    <text evidence="9">The sequence shown here is derived from an EMBL/GenBank/DDBJ whole genome shotgun (WGS) entry which is preliminary data.</text>
</comment>
<feature type="transmembrane region" description="Helical" evidence="8">
    <location>
        <begin position="272"/>
        <end position="294"/>
    </location>
</feature>
<evidence type="ECO:0000313" key="9">
    <source>
        <dbReference type="EMBL" id="CAH3130982.1"/>
    </source>
</evidence>
<feature type="transmembrane region" description="Helical" evidence="8">
    <location>
        <begin position="328"/>
        <end position="346"/>
    </location>
</feature>
<evidence type="ECO:0000256" key="6">
    <source>
        <dbReference type="ARBA" id="ARBA00023136"/>
    </source>
</evidence>
<comment type="similarity">
    <text evidence="2">Belongs to the SID1 family.</text>
</comment>
<evidence type="ECO:0000256" key="1">
    <source>
        <dbReference type="ARBA" id="ARBA00004141"/>
    </source>
</evidence>